<dbReference type="Pfam" id="PF03328">
    <property type="entry name" value="HpcH_HpaI"/>
    <property type="match status" value="1"/>
</dbReference>
<dbReference type="RefSeq" id="WP_121672939.1">
    <property type="nucleotide sequence ID" value="NZ_BMXM01000004.1"/>
</dbReference>
<dbReference type="InterPro" id="IPR005000">
    <property type="entry name" value="Aldolase/citrate-lyase_domain"/>
</dbReference>
<evidence type="ECO:0000256" key="3">
    <source>
        <dbReference type="ARBA" id="ARBA00023239"/>
    </source>
</evidence>
<reference evidence="5 6" key="1">
    <citation type="submission" date="2018-10" db="EMBL/GenBank/DDBJ databases">
        <authorList>
            <person name="Li J."/>
        </authorList>
    </citation>
    <scope>NUCLEOTIDE SEQUENCE [LARGE SCALE GENOMIC DNA]</scope>
    <source>
        <strain evidence="5 6">CCTCC AB209002</strain>
    </source>
</reference>
<proteinExistence type="inferred from homology"/>
<keyword evidence="3" id="KW-0456">Lyase</keyword>
<dbReference type="SUPFAM" id="SSF51621">
    <property type="entry name" value="Phosphoenolpyruvate/pyruvate domain"/>
    <property type="match status" value="1"/>
</dbReference>
<evidence type="ECO:0000313" key="5">
    <source>
        <dbReference type="EMBL" id="RLP71423.1"/>
    </source>
</evidence>
<dbReference type="InterPro" id="IPR015813">
    <property type="entry name" value="Pyrv/PenolPyrv_kinase-like_dom"/>
</dbReference>
<evidence type="ECO:0000259" key="4">
    <source>
        <dbReference type="Pfam" id="PF03328"/>
    </source>
</evidence>
<organism evidence="5 6">
    <name type="scientific">Mycetocola manganoxydans</name>
    <dbReference type="NCBI Taxonomy" id="699879"/>
    <lineage>
        <taxon>Bacteria</taxon>
        <taxon>Bacillati</taxon>
        <taxon>Actinomycetota</taxon>
        <taxon>Actinomycetes</taxon>
        <taxon>Micrococcales</taxon>
        <taxon>Microbacteriaceae</taxon>
        <taxon>Mycetocola</taxon>
    </lineage>
</organism>
<dbReference type="OrthoDB" id="86160at2"/>
<accession>A0A3L6ZTV4</accession>
<dbReference type="Gene3D" id="3.20.20.60">
    <property type="entry name" value="Phosphoenolpyruvate-binding domains"/>
    <property type="match status" value="1"/>
</dbReference>
<dbReference type="GO" id="GO:0016832">
    <property type="term" value="F:aldehyde-lyase activity"/>
    <property type="evidence" value="ECO:0007669"/>
    <property type="project" value="TreeGrafter"/>
</dbReference>
<dbReference type="Proteomes" id="UP000270299">
    <property type="component" value="Unassembled WGS sequence"/>
</dbReference>
<dbReference type="PANTHER" id="PTHR30502">
    <property type="entry name" value="2-KETO-3-DEOXY-L-RHAMNONATE ALDOLASE"/>
    <property type="match status" value="1"/>
</dbReference>
<comment type="caution">
    <text evidence="5">The sequence shown here is derived from an EMBL/GenBank/DDBJ whole genome shotgun (WGS) entry which is preliminary data.</text>
</comment>
<keyword evidence="6" id="KW-1185">Reference proteome</keyword>
<feature type="domain" description="HpcH/HpaI aldolase/citrate lyase" evidence="4">
    <location>
        <begin position="35"/>
        <end position="247"/>
    </location>
</feature>
<dbReference type="GO" id="GO:0046872">
    <property type="term" value="F:metal ion binding"/>
    <property type="evidence" value="ECO:0007669"/>
    <property type="project" value="UniProtKB-KW"/>
</dbReference>
<evidence type="ECO:0000256" key="1">
    <source>
        <dbReference type="ARBA" id="ARBA00005568"/>
    </source>
</evidence>
<comment type="similarity">
    <text evidence="1">Belongs to the HpcH/HpaI aldolase family.</text>
</comment>
<dbReference type="InterPro" id="IPR040442">
    <property type="entry name" value="Pyrv_kinase-like_dom_sf"/>
</dbReference>
<sequence length="265" mass="27300">MSYGSLQSRENTEGERSLRSEITGRALVGTFQIIGSPTVTEVLALSGADIIVPDAEHAAFDLPILEQLVRAGDVRGASVVIRVPGLGNDLSRALDTGAAGVIVPRVESAADAEAIVRATRFPPVGARGIGPARGTSYGLDIPTYRERANDDLLVVAMVETRAGLDAVDDIVAVDGIDVILIGPADLASSLGSPIGSTEHTDAVSRILDTALAAGRQVGIHCADAESAAAYRDRGMHMLLIGTDVSFLSSAAVADLRGLPGDHTSA</sequence>
<evidence type="ECO:0000256" key="2">
    <source>
        <dbReference type="ARBA" id="ARBA00022723"/>
    </source>
</evidence>
<dbReference type="PANTHER" id="PTHR30502:SF0">
    <property type="entry name" value="PHOSPHOENOLPYRUVATE CARBOXYLASE FAMILY PROTEIN"/>
    <property type="match status" value="1"/>
</dbReference>
<keyword evidence="2" id="KW-0479">Metal-binding</keyword>
<evidence type="ECO:0000313" key="6">
    <source>
        <dbReference type="Proteomes" id="UP000270299"/>
    </source>
</evidence>
<dbReference type="AlphaFoldDB" id="A0A3L6ZTV4"/>
<dbReference type="GO" id="GO:0005737">
    <property type="term" value="C:cytoplasm"/>
    <property type="evidence" value="ECO:0007669"/>
    <property type="project" value="TreeGrafter"/>
</dbReference>
<name>A0A3L6ZTV4_9MICO</name>
<dbReference type="EMBL" id="RCUV01000008">
    <property type="protein sequence ID" value="RLP71423.1"/>
    <property type="molecule type" value="Genomic_DNA"/>
</dbReference>
<gene>
    <name evidence="5" type="ORF">D9V29_08760</name>
</gene>
<dbReference type="InterPro" id="IPR050251">
    <property type="entry name" value="HpcH-HpaI_aldolase"/>
</dbReference>
<protein>
    <submittedName>
        <fullName evidence="5">4-hydroxy-2-oxovalerate aldolase</fullName>
    </submittedName>
</protein>